<name>A0ACB7P4B4_9PEZI</name>
<accession>A0ACB7P4B4</accession>
<sequence length="123" mass="13163">MAPATDCLACEIWATGIAFLSLRPCCEADQCRALPLCPTRSPETHRGATSPVVEAHWSRCLIHPPPSPCTNRPGRRGCCPARHDEKGRSLSAPSTPRANHGALHFTTQPHHALLGGCPIRAGD</sequence>
<keyword evidence="2" id="KW-1185">Reference proteome</keyword>
<proteinExistence type="predicted"/>
<evidence type="ECO:0000313" key="1">
    <source>
        <dbReference type="EMBL" id="KAH6628019.1"/>
    </source>
</evidence>
<gene>
    <name evidence="1" type="ORF">F5144DRAFT_291922</name>
</gene>
<comment type="caution">
    <text evidence="1">The sequence shown here is derived from an EMBL/GenBank/DDBJ whole genome shotgun (WGS) entry which is preliminary data.</text>
</comment>
<organism evidence="1 2">
    <name type="scientific">Chaetomium tenue</name>
    <dbReference type="NCBI Taxonomy" id="1854479"/>
    <lineage>
        <taxon>Eukaryota</taxon>
        <taxon>Fungi</taxon>
        <taxon>Dikarya</taxon>
        <taxon>Ascomycota</taxon>
        <taxon>Pezizomycotina</taxon>
        <taxon>Sordariomycetes</taxon>
        <taxon>Sordariomycetidae</taxon>
        <taxon>Sordariales</taxon>
        <taxon>Chaetomiaceae</taxon>
        <taxon>Chaetomium</taxon>
    </lineage>
</organism>
<dbReference type="Proteomes" id="UP000724584">
    <property type="component" value="Unassembled WGS sequence"/>
</dbReference>
<evidence type="ECO:0000313" key="2">
    <source>
        <dbReference type="Proteomes" id="UP000724584"/>
    </source>
</evidence>
<dbReference type="EMBL" id="JAGIZQ010000005">
    <property type="protein sequence ID" value="KAH6628019.1"/>
    <property type="molecule type" value="Genomic_DNA"/>
</dbReference>
<protein>
    <submittedName>
        <fullName evidence="1">Uncharacterized protein</fullName>
    </submittedName>
</protein>
<reference evidence="1 2" key="1">
    <citation type="journal article" date="2021" name="Nat. Commun.">
        <title>Genetic determinants of endophytism in the Arabidopsis root mycobiome.</title>
        <authorList>
            <person name="Mesny F."/>
            <person name="Miyauchi S."/>
            <person name="Thiergart T."/>
            <person name="Pickel B."/>
            <person name="Atanasova L."/>
            <person name="Karlsson M."/>
            <person name="Huettel B."/>
            <person name="Barry K.W."/>
            <person name="Haridas S."/>
            <person name="Chen C."/>
            <person name="Bauer D."/>
            <person name="Andreopoulos W."/>
            <person name="Pangilinan J."/>
            <person name="LaButti K."/>
            <person name="Riley R."/>
            <person name="Lipzen A."/>
            <person name="Clum A."/>
            <person name="Drula E."/>
            <person name="Henrissat B."/>
            <person name="Kohler A."/>
            <person name="Grigoriev I.V."/>
            <person name="Martin F.M."/>
            <person name="Hacquard S."/>
        </authorList>
    </citation>
    <scope>NUCLEOTIDE SEQUENCE [LARGE SCALE GENOMIC DNA]</scope>
    <source>
        <strain evidence="1 2">MPI-SDFR-AT-0079</strain>
    </source>
</reference>